<dbReference type="EMBL" id="FOHI01000007">
    <property type="protein sequence ID" value="SET49297.1"/>
    <property type="molecule type" value="Genomic_DNA"/>
</dbReference>
<protein>
    <submittedName>
        <fullName evidence="1">Uncharacterized protein</fullName>
    </submittedName>
</protein>
<gene>
    <name evidence="1" type="ORF">SAMN05216412_107100</name>
</gene>
<name>A0A1I0EV15_9PROT</name>
<accession>A0A1I0EV15</accession>
<proteinExistence type="predicted"/>
<evidence type="ECO:0000313" key="1">
    <source>
        <dbReference type="EMBL" id="SET49297.1"/>
    </source>
</evidence>
<dbReference type="AlphaFoldDB" id="A0A1I0EV15"/>
<dbReference type="Proteomes" id="UP000183339">
    <property type="component" value="Unassembled WGS sequence"/>
</dbReference>
<dbReference type="RefSeq" id="WP_074708654.1">
    <property type="nucleotide sequence ID" value="NZ_FOHI01000007.1"/>
</dbReference>
<dbReference type="OrthoDB" id="9873627at2"/>
<organism evidence="1 2">
    <name type="scientific">Nitrosospira multiformis</name>
    <dbReference type="NCBI Taxonomy" id="1231"/>
    <lineage>
        <taxon>Bacteria</taxon>
        <taxon>Pseudomonadati</taxon>
        <taxon>Pseudomonadota</taxon>
        <taxon>Betaproteobacteria</taxon>
        <taxon>Nitrosomonadales</taxon>
        <taxon>Nitrosomonadaceae</taxon>
        <taxon>Nitrosospira</taxon>
    </lineage>
</organism>
<reference evidence="1 2" key="1">
    <citation type="submission" date="2016-10" db="EMBL/GenBank/DDBJ databases">
        <authorList>
            <person name="de Groot N.N."/>
        </authorList>
    </citation>
    <scope>NUCLEOTIDE SEQUENCE [LARGE SCALE GENOMIC DNA]</scope>
    <source>
        <strain evidence="1 2">Nl7</strain>
    </source>
</reference>
<evidence type="ECO:0000313" key="2">
    <source>
        <dbReference type="Proteomes" id="UP000183339"/>
    </source>
</evidence>
<sequence length="356" mass="39676">MKNEMGKVSPLEKDILDAAIKAVNTAHSRPSVIEKNRQHEQSSAVSADCQNLLGQMLAVAGIDQIEIEQCSERNANEMRAIFNKKKQSFIDQSNTIAQQYDQLNRQSQGILSHLGIFAKAQLLITLDVADAIVLNPPVSQRSDDFEIDIKSDPPANNHNFIKAYMYSDTPFHLGPRFCIPGYAEFTADFYFHWTANVDVYVNVVTFVQPNGTCFVYSGWDPFHSNKECVTYSSSLRYFIPPPNFDLHQNSEGYLISNLANTVSQTSDQYDHCAETGPFDFLGAANHGYLNDQSTLFDNGQFYLPAGYTLIFVVGVKGSFLQMGCQPSLQEIDFYKGDFGINVPGVFLGVFPVSPIP</sequence>